<proteinExistence type="predicted"/>
<protein>
    <recommendedName>
        <fullName evidence="3">CCHC-type domain-containing protein</fullName>
    </recommendedName>
</protein>
<dbReference type="AlphaFoldDB" id="E9J236"/>
<dbReference type="EMBL" id="GL767776">
    <property type="protein sequence ID" value="EFZ13118.1"/>
    <property type="molecule type" value="Genomic_DNA"/>
</dbReference>
<accession>E9J236</accession>
<evidence type="ECO:0000313" key="2">
    <source>
        <dbReference type="EMBL" id="EFZ13118.1"/>
    </source>
</evidence>
<feature type="coiled-coil region" evidence="1">
    <location>
        <begin position="92"/>
        <end position="119"/>
    </location>
</feature>
<organism>
    <name type="scientific">Solenopsis invicta</name>
    <name type="common">Red imported fire ant</name>
    <name type="synonym">Solenopsis wagneri</name>
    <dbReference type="NCBI Taxonomy" id="13686"/>
    <lineage>
        <taxon>Eukaryota</taxon>
        <taxon>Metazoa</taxon>
        <taxon>Ecdysozoa</taxon>
        <taxon>Arthropoda</taxon>
        <taxon>Hexapoda</taxon>
        <taxon>Insecta</taxon>
        <taxon>Pterygota</taxon>
        <taxon>Neoptera</taxon>
        <taxon>Endopterygota</taxon>
        <taxon>Hymenoptera</taxon>
        <taxon>Apocrita</taxon>
        <taxon>Aculeata</taxon>
        <taxon>Formicoidea</taxon>
        <taxon>Formicidae</taxon>
        <taxon>Myrmicinae</taxon>
        <taxon>Solenopsis</taxon>
    </lineage>
</organism>
<evidence type="ECO:0000256" key="1">
    <source>
        <dbReference type="SAM" id="Coils"/>
    </source>
</evidence>
<evidence type="ECO:0008006" key="3">
    <source>
        <dbReference type="Google" id="ProtNLM"/>
    </source>
</evidence>
<sequence length="313" mass="36804">TGAPQGRLGFITPHHDSRQGEARTLKCYVAQQLPLILKDARNIIPDIDGTPRDRVKEFINESFFVMKNVHFAEERALLKTVFCTKFKGKATTDFQTRDIRNYKQLRKELEREYLGKRNTRYLQLEFNFLKQKYNESAKDFGCRVEILANDLYESIEEGKKHTQAQQQAILESIKEQALHNYQTGLRENIKLFVRDQRYSTLAEAITGVTAEEKIKGPSNHNPNFYQKNKFEFQRIFSYETQQCGKTGHYGEDCRIMLEPRRETMMQISTNRNKTRITKTEKIKPGVYMGCYPLFFFSWETPLWVPVLWGQERG</sequence>
<feature type="non-terminal residue" evidence="2">
    <location>
        <position position="1"/>
    </location>
</feature>
<gene>
    <name evidence="2" type="ORF">SINV_04089</name>
</gene>
<dbReference type="HOGENOM" id="CLU_084661_0_0_1"/>
<reference evidence="2" key="1">
    <citation type="journal article" date="2011" name="Proc. Natl. Acad. Sci. U.S.A.">
        <title>The genome of the fire ant Solenopsis invicta.</title>
        <authorList>
            <person name="Wurm Y."/>
            <person name="Wang J."/>
            <person name="Riba-Grognuz O."/>
            <person name="Corona M."/>
            <person name="Nygaard S."/>
            <person name="Hunt B.G."/>
            <person name="Ingram K.K."/>
            <person name="Falquet L."/>
            <person name="Nipitwattanaphon M."/>
            <person name="Gotzek D."/>
            <person name="Dijkstra M.B."/>
            <person name="Oettler J."/>
            <person name="Comtesse F."/>
            <person name="Shih C.J."/>
            <person name="Wu W.J."/>
            <person name="Yang C.C."/>
            <person name="Thomas J."/>
            <person name="Beaudoing E."/>
            <person name="Pradervand S."/>
            <person name="Flegel V."/>
            <person name="Cook E.D."/>
            <person name="Fabbretti R."/>
            <person name="Stockinger H."/>
            <person name="Long L."/>
            <person name="Farmerie W.G."/>
            <person name="Oakey J."/>
            <person name="Boomsma J.J."/>
            <person name="Pamilo P."/>
            <person name="Yi S.V."/>
            <person name="Heinze J."/>
            <person name="Goodisman M.A."/>
            <person name="Farinelli L."/>
            <person name="Harshman K."/>
            <person name="Hulo N."/>
            <person name="Cerutti L."/>
            <person name="Xenarios I."/>
            <person name="Shoemaker D."/>
            <person name="Keller L."/>
        </authorList>
    </citation>
    <scope>NUCLEOTIDE SEQUENCE [LARGE SCALE GENOMIC DNA]</scope>
</reference>
<name>E9J236_SOLIN</name>
<feature type="non-terminal residue" evidence="2">
    <location>
        <position position="313"/>
    </location>
</feature>
<keyword evidence="1" id="KW-0175">Coiled coil</keyword>